<sequence>MQAAAKQAPDTLQVQLAAVRLAGDQLALPKDITELQNLNRTVLDIRDFRRKVPYTLIDDLLNSALQQEADFYCYTNMDIILQPNFYQFVAAKLEAGHDALIINRRRIDDAFLDKPLEEIYEEPGLKHPGFDCFIFSKAIAQQMILSTICVGVPFVGVSLAHNLFAQANNLGFYDDQHLTKHVGLEVMPPQDPEYYWHNRKAFFQQVLPKLKPDLKVAKIPYGDRPLVIRLWKWATNPSLFTWVNCKLMIREWWRR</sequence>
<proteinExistence type="predicted"/>
<keyword evidence="2" id="KW-1185">Reference proteome</keyword>
<accession>A0A3D9KWE7</accession>
<evidence type="ECO:0008006" key="3">
    <source>
        <dbReference type="Google" id="ProtNLM"/>
    </source>
</evidence>
<dbReference type="EMBL" id="QREG01000031">
    <property type="protein sequence ID" value="RED92314.1"/>
    <property type="molecule type" value="Genomic_DNA"/>
</dbReference>
<dbReference type="AlphaFoldDB" id="A0A3D9KWE7"/>
<comment type="caution">
    <text evidence="1">The sequence shown here is derived from an EMBL/GenBank/DDBJ whole genome shotgun (WGS) entry which is preliminary data.</text>
</comment>
<protein>
    <recommendedName>
        <fullName evidence="3">Glycosyl transferase family 2</fullName>
    </recommendedName>
</protein>
<gene>
    <name evidence="1" type="ORF">C7460_13128</name>
</gene>
<reference evidence="1 2" key="1">
    <citation type="submission" date="2018-07" db="EMBL/GenBank/DDBJ databases">
        <title>Genomic Encyclopedia of Type Strains, Phase IV (KMG-IV): sequencing the most valuable type-strain genomes for metagenomic binning, comparative biology and taxonomic classification.</title>
        <authorList>
            <person name="Goeker M."/>
        </authorList>
    </citation>
    <scope>NUCLEOTIDE SEQUENCE [LARGE SCALE GENOMIC DNA]</scope>
    <source>
        <strain evidence="1 2">DSM 4134</strain>
    </source>
</reference>
<evidence type="ECO:0000313" key="1">
    <source>
        <dbReference type="EMBL" id="RED92314.1"/>
    </source>
</evidence>
<name>A0A3D9KWE7_MARFU</name>
<organism evidence="1 2">
    <name type="scientific">Marinoscillum furvescens DSM 4134</name>
    <dbReference type="NCBI Taxonomy" id="1122208"/>
    <lineage>
        <taxon>Bacteria</taxon>
        <taxon>Pseudomonadati</taxon>
        <taxon>Bacteroidota</taxon>
        <taxon>Cytophagia</taxon>
        <taxon>Cytophagales</taxon>
        <taxon>Reichenbachiellaceae</taxon>
        <taxon>Marinoscillum</taxon>
    </lineage>
</organism>
<dbReference type="Proteomes" id="UP000256779">
    <property type="component" value="Unassembled WGS sequence"/>
</dbReference>
<evidence type="ECO:0000313" key="2">
    <source>
        <dbReference type="Proteomes" id="UP000256779"/>
    </source>
</evidence>
<dbReference type="OrthoDB" id="1437280at2"/>